<gene>
    <name evidence="2" type="ORF">J2Z44_002275</name>
</gene>
<feature type="domain" description="DUF6487" evidence="1">
    <location>
        <begin position="3"/>
        <end position="72"/>
    </location>
</feature>
<proteinExistence type="predicted"/>
<sequence length="73" mass="8454">MNCPYCDKELIEGYIYGSRVPLVWMQKDSKPFLGLFPSEAETLEDMENKSLFSVPRVKAYKCSECKKLIVNLE</sequence>
<evidence type="ECO:0000313" key="2">
    <source>
        <dbReference type="EMBL" id="MBP2022454.1"/>
    </source>
</evidence>
<keyword evidence="3" id="KW-1185">Reference proteome</keyword>
<evidence type="ECO:0000259" key="1">
    <source>
        <dbReference type="Pfam" id="PF20097"/>
    </source>
</evidence>
<protein>
    <submittedName>
        <fullName evidence="2">Fructosamine-3-kinase</fullName>
    </submittedName>
</protein>
<evidence type="ECO:0000313" key="3">
    <source>
        <dbReference type="Proteomes" id="UP001519308"/>
    </source>
</evidence>
<dbReference type="InterPro" id="IPR045504">
    <property type="entry name" value="DUF6487"/>
</dbReference>
<comment type="caution">
    <text evidence="2">The sequence shown here is derived from an EMBL/GenBank/DDBJ whole genome shotgun (WGS) entry which is preliminary data.</text>
</comment>
<organism evidence="2 3">
    <name type="scientific">Clostridium punense</name>
    <dbReference type="NCBI Taxonomy" id="1054297"/>
    <lineage>
        <taxon>Bacteria</taxon>
        <taxon>Bacillati</taxon>
        <taxon>Bacillota</taxon>
        <taxon>Clostridia</taxon>
        <taxon>Eubacteriales</taxon>
        <taxon>Clostridiaceae</taxon>
        <taxon>Clostridium</taxon>
    </lineage>
</organism>
<dbReference type="Proteomes" id="UP001519308">
    <property type="component" value="Unassembled WGS sequence"/>
</dbReference>
<name>A0ABS4K3U2_9CLOT</name>
<dbReference type="Pfam" id="PF20097">
    <property type="entry name" value="DUF6487"/>
    <property type="match status" value="1"/>
</dbReference>
<reference evidence="2 3" key="1">
    <citation type="submission" date="2021-03" db="EMBL/GenBank/DDBJ databases">
        <title>Genomic Encyclopedia of Type Strains, Phase IV (KMG-IV): sequencing the most valuable type-strain genomes for metagenomic binning, comparative biology and taxonomic classification.</title>
        <authorList>
            <person name="Goeker M."/>
        </authorList>
    </citation>
    <scope>NUCLEOTIDE SEQUENCE [LARGE SCALE GENOMIC DNA]</scope>
    <source>
        <strain evidence="2 3">DSM 28650</strain>
    </source>
</reference>
<dbReference type="RefSeq" id="WP_021285661.1">
    <property type="nucleotide sequence ID" value="NZ_JAGGLL010000016.1"/>
</dbReference>
<accession>A0ABS4K3U2</accession>
<dbReference type="EMBL" id="JAGGLL010000016">
    <property type="protein sequence ID" value="MBP2022454.1"/>
    <property type="molecule type" value="Genomic_DNA"/>
</dbReference>